<organism evidence="1">
    <name type="scientific">marine sediment metagenome</name>
    <dbReference type="NCBI Taxonomy" id="412755"/>
    <lineage>
        <taxon>unclassified sequences</taxon>
        <taxon>metagenomes</taxon>
        <taxon>ecological metagenomes</taxon>
    </lineage>
</organism>
<name>A0A0F8ZRF9_9ZZZZ</name>
<protein>
    <submittedName>
        <fullName evidence="1">Uncharacterized protein</fullName>
    </submittedName>
</protein>
<dbReference type="AlphaFoldDB" id="A0A0F8ZRF9"/>
<sequence>VEYQESIGKVGNEATSQYLDISSATTSDYIYLKAFEPATAFYLGIVTGYANTAGAVVDKIEYWTGDSWATLGTITDTTLDSDANTSFSQSGLLSWNGTAYTSVKRVFEGDNVPGHWYRISWDVALSTDVRIYAVTYIPMPETIPTFKGVVESKNRMFAWGGTEWPNRLRYSAKGRPDCFSGSDSGFTDAIGGGDEIVCAVQFYNELLVFKENSVWLLEGEEPANLDYLEIASTVGLASPKSAIVVEVGAPSVHRDQAMSIALWQDTDGVYITDGRKPQKVSSPFIDHYFDQEYSSTVIPAGSIKDLQAFPDPVKNEYHLLLPTSELVYNYATDEWYPPWEREIDLTTGLVVRGTDNRYYTYGASGAGRVFKLEEGTVDKDTSNDDVAISHSIKTRAISPGEELEALVFTLRYIWAELKAQSSGTITTKIFKDQAISGTVLTLALSMV</sequence>
<gene>
    <name evidence="1" type="ORF">LCGC14_2663110</name>
</gene>
<comment type="caution">
    <text evidence="1">The sequence shown here is derived from an EMBL/GenBank/DDBJ whole genome shotgun (WGS) entry which is preliminary data.</text>
</comment>
<feature type="non-terminal residue" evidence="1">
    <location>
        <position position="447"/>
    </location>
</feature>
<evidence type="ECO:0000313" key="1">
    <source>
        <dbReference type="EMBL" id="KKK96403.1"/>
    </source>
</evidence>
<dbReference type="EMBL" id="LAZR01046504">
    <property type="protein sequence ID" value="KKK96403.1"/>
    <property type="molecule type" value="Genomic_DNA"/>
</dbReference>
<reference evidence="1" key="1">
    <citation type="journal article" date="2015" name="Nature">
        <title>Complex archaea that bridge the gap between prokaryotes and eukaryotes.</title>
        <authorList>
            <person name="Spang A."/>
            <person name="Saw J.H."/>
            <person name="Jorgensen S.L."/>
            <person name="Zaremba-Niedzwiedzka K."/>
            <person name="Martijn J."/>
            <person name="Lind A.E."/>
            <person name="van Eijk R."/>
            <person name="Schleper C."/>
            <person name="Guy L."/>
            <person name="Ettema T.J."/>
        </authorList>
    </citation>
    <scope>NUCLEOTIDE SEQUENCE</scope>
</reference>
<accession>A0A0F8ZRF9</accession>
<proteinExistence type="predicted"/>
<feature type="non-terminal residue" evidence="1">
    <location>
        <position position="1"/>
    </location>
</feature>